<evidence type="ECO:0000256" key="1">
    <source>
        <dbReference type="SAM" id="MobiDB-lite"/>
    </source>
</evidence>
<gene>
    <name evidence="2" type="ORF">EXE57_08370</name>
</gene>
<sequence>MSEDDNNLGPMPDPMVERPIENPGGADAVNEDTPFAGDDNLARDLHPDDNPGVEDNVPEEIGELDDKPQEPEDDEGEDPKHEDPV</sequence>
<dbReference type="OrthoDB" id="3790168at2"/>
<accession>A0A4P7GKV0</accession>
<organism evidence="2 3">
    <name type="scientific">Nocardioides euryhalodurans</name>
    <dbReference type="NCBI Taxonomy" id="2518370"/>
    <lineage>
        <taxon>Bacteria</taxon>
        <taxon>Bacillati</taxon>
        <taxon>Actinomycetota</taxon>
        <taxon>Actinomycetes</taxon>
        <taxon>Propionibacteriales</taxon>
        <taxon>Nocardioidaceae</taxon>
        <taxon>Nocardioides</taxon>
    </lineage>
</organism>
<keyword evidence="3" id="KW-1185">Reference proteome</keyword>
<dbReference type="Proteomes" id="UP000294894">
    <property type="component" value="Chromosome"/>
</dbReference>
<evidence type="ECO:0000313" key="3">
    <source>
        <dbReference type="Proteomes" id="UP000294894"/>
    </source>
</evidence>
<feature type="region of interest" description="Disordered" evidence="1">
    <location>
        <begin position="1"/>
        <end position="85"/>
    </location>
</feature>
<feature type="compositionally biased region" description="Basic and acidic residues" evidence="1">
    <location>
        <begin position="40"/>
        <end position="49"/>
    </location>
</feature>
<evidence type="ECO:0000313" key="2">
    <source>
        <dbReference type="EMBL" id="QBR92301.1"/>
    </source>
</evidence>
<dbReference type="RefSeq" id="WP_135076301.1">
    <property type="nucleotide sequence ID" value="NZ_CP038267.1"/>
</dbReference>
<proteinExistence type="predicted"/>
<name>A0A4P7GKV0_9ACTN</name>
<dbReference type="AlphaFoldDB" id="A0A4P7GKV0"/>
<dbReference type="EMBL" id="CP038267">
    <property type="protein sequence ID" value="QBR92301.1"/>
    <property type="molecule type" value="Genomic_DNA"/>
</dbReference>
<protein>
    <submittedName>
        <fullName evidence="2">Uncharacterized protein</fullName>
    </submittedName>
</protein>
<reference evidence="2 3" key="1">
    <citation type="submission" date="2019-03" db="EMBL/GenBank/DDBJ databases">
        <title>Three New Species of Nocardioides, Nocardioides euryhalodurans sp. nov., Nocardioides seonyuensis sp. nov. and Nocardioides eburneoflavus sp. nov., Iolated from Soil.</title>
        <authorList>
            <person name="Roh S.G."/>
            <person name="Lee C."/>
            <person name="Kim M.-K."/>
            <person name="Kim S.B."/>
        </authorList>
    </citation>
    <scope>NUCLEOTIDE SEQUENCE [LARGE SCALE GENOMIC DNA]</scope>
    <source>
        <strain evidence="2 3">MMS17-SY117</strain>
    </source>
</reference>
<dbReference type="KEGG" id="noy:EXE57_08370"/>